<proteinExistence type="predicted"/>
<evidence type="ECO:0000313" key="4">
    <source>
        <dbReference type="Proteomes" id="UP000471364"/>
    </source>
</evidence>
<feature type="transmembrane region" description="Helical" evidence="2">
    <location>
        <begin position="35"/>
        <end position="67"/>
    </location>
</feature>
<gene>
    <name evidence="3" type="ORF">F6X54_13655</name>
</gene>
<evidence type="ECO:0000256" key="2">
    <source>
        <dbReference type="SAM" id="Phobius"/>
    </source>
</evidence>
<feature type="region of interest" description="Disordered" evidence="1">
    <location>
        <begin position="374"/>
        <end position="414"/>
    </location>
</feature>
<dbReference type="RefSeq" id="WP_151012908.1">
    <property type="nucleotide sequence ID" value="NZ_WAAR01000051.1"/>
</dbReference>
<feature type="transmembrane region" description="Helical" evidence="2">
    <location>
        <begin position="79"/>
        <end position="100"/>
    </location>
</feature>
<feature type="transmembrane region" description="Helical" evidence="2">
    <location>
        <begin position="279"/>
        <end position="299"/>
    </location>
</feature>
<protein>
    <submittedName>
        <fullName evidence="3">Energy-coupling factor transporter transmembrane protein EcfT</fullName>
    </submittedName>
</protein>
<keyword evidence="2" id="KW-0472">Membrane</keyword>
<reference evidence="3 4" key="1">
    <citation type="submission" date="2019-09" db="EMBL/GenBank/DDBJ databases">
        <title>High taxonomic diversity of Micromonospora strains isolated from Medicago sativa nodules in different geographical locations.</title>
        <authorList>
            <person name="Martinez-Hidalgo P."/>
            <person name="Flores-Felix J.D."/>
            <person name="Velazquez E."/>
            <person name="Brau L."/>
            <person name="Trujillo M.E."/>
            <person name="Martinez-Molina E."/>
        </authorList>
    </citation>
    <scope>NUCLEOTIDE SEQUENCE [LARGE SCALE GENOMIC DNA]</scope>
    <source>
        <strain evidence="3 4">ALFB5</strain>
    </source>
</reference>
<evidence type="ECO:0000256" key="1">
    <source>
        <dbReference type="SAM" id="MobiDB-lite"/>
    </source>
</evidence>
<keyword evidence="2 3" id="KW-0812">Transmembrane</keyword>
<accession>A0ABQ6UH32</accession>
<sequence>MTDATGTGSRTADAGRLPGRWPVWWLPRGLHPGAWWLWALGLATAASHTTNPLPLALLVAVAGLVVVRRRGDAPWALAFRMYVWLGAVIVTMRVVFRIVFGGGQGEHILVRLPEIPLPEWAAGIRLFGPVAVEQILGGFYDGLRLATMLICLGAANALANPKRLLKAVPGALYAVGTAIVVALSVAPQLVESVLRVRRARRLRGASGRGMRALRGIALPVLADALDRSLALAAAMDSRGYGRTAAVPAGQRTVTGALVLGGLVGVCAGTYGLLDTAAPGYLGLPMLLAGLTAAVTGMLLAGRRVRRSRYRPDRWRPAELLVAGCGVAAAALTMLAGSVDPELLYPPVSPLTWPQLTPLMLLAVGVAAAPAWLAPPPPPTARAGRPPAVDRPFPVTDVPADGERAATATTPGDRP</sequence>
<keyword evidence="2" id="KW-1133">Transmembrane helix</keyword>
<feature type="transmembrane region" description="Helical" evidence="2">
    <location>
        <begin position="252"/>
        <end position="273"/>
    </location>
</feature>
<feature type="transmembrane region" description="Helical" evidence="2">
    <location>
        <begin position="358"/>
        <end position="374"/>
    </location>
</feature>
<keyword evidence="4" id="KW-1185">Reference proteome</keyword>
<name>A0ABQ6UH32_9ACTN</name>
<comment type="caution">
    <text evidence="3">The sequence shown here is derived from an EMBL/GenBank/DDBJ whole genome shotgun (WGS) entry which is preliminary data.</text>
</comment>
<dbReference type="EMBL" id="WAAR01000051">
    <property type="protein sequence ID" value="KAB1114194.1"/>
    <property type="molecule type" value="Genomic_DNA"/>
</dbReference>
<feature type="transmembrane region" description="Helical" evidence="2">
    <location>
        <begin position="319"/>
        <end position="338"/>
    </location>
</feature>
<dbReference type="PANTHER" id="PTHR33514:SF15">
    <property type="entry name" value="COBALT TRANSPORT PROTEIN"/>
    <property type="match status" value="1"/>
</dbReference>
<dbReference type="Proteomes" id="UP000471364">
    <property type="component" value="Unassembled WGS sequence"/>
</dbReference>
<organism evidence="3 4">
    <name type="scientific">Micromonospora aurantiaca</name>
    <name type="common">nom. illeg.</name>
    <dbReference type="NCBI Taxonomy" id="47850"/>
    <lineage>
        <taxon>Bacteria</taxon>
        <taxon>Bacillati</taxon>
        <taxon>Actinomycetota</taxon>
        <taxon>Actinomycetes</taxon>
        <taxon>Micromonosporales</taxon>
        <taxon>Micromonosporaceae</taxon>
        <taxon>Micromonospora</taxon>
    </lineage>
</organism>
<feature type="transmembrane region" description="Helical" evidence="2">
    <location>
        <begin position="171"/>
        <end position="194"/>
    </location>
</feature>
<dbReference type="PANTHER" id="PTHR33514">
    <property type="entry name" value="PROTEIN ABCI12, CHLOROPLASTIC"/>
    <property type="match status" value="1"/>
</dbReference>
<evidence type="ECO:0000313" key="3">
    <source>
        <dbReference type="EMBL" id="KAB1114194.1"/>
    </source>
</evidence>